<protein>
    <submittedName>
        <fullName evidence="2">Uncharacterized protein</fullName>
    </submittedName>
</protein>
<evidence type="ECO:0000313" key="2">
    <source>
        <dbReference type="EMBL" id="SHE75449.1"/>
    </source>
</evidence>
<keyword evidence="3" id="KW-1185">Reference proteome</keyword>
<proteinExistence type="predicted"/>
<feature type="transmembrane region" description="Helical" evidence="1">
    <location>
        <begin position="49"/>
        <end position="70"/>
    </location>
</feature>
<dbReference type="EMBL" id="FQUP01000001">
    <property type="protein sequence ID" value="SHE75449.1"/>
    <property type="molecule type" value="Genomic_DNA"/>
</dbReference>
<keyword evidence="1" id="KW-0472">Membrane</keyword>
<keyword evidence="1" id="KW-0812">Transmembrane</keyword>
<evidence type="ECO:0000313" key="3">
    <source>
        <dbReference type="Proteomes" id="UP000184485"/>
    </source>
</evidence>
<dbReference type="AlphaFoldDB" id="A0A1M4W2L8"/>
<sequence>MGDAIASLALRACLNARALWIDIDPDRETPVHVDHADLLEEGGSFARGLAYGLLLTAVLAALVIGLWMYVF</sequence>
<organism evidence="2 3">
    <name type="scientific">Kaistia soli DSM 19436</name>
    <dbReference type="NCBI Taxonomy" id="1122133"/>
    <lineage>
        <taxon>Bacteria</taxon>
        <taxon>Pseudomonadati</taxon>
        <taxon>Pseudomonadota</taxon>
        <taxon>Alphaproteobacteria</taxon>
        <taxon>Hyphomicrobiales</taxon>
        <taxon>Kaistiaceae</taxon>
        <taxon>Kaistia</taxon>
    </lineage>
</organism>
<reference evidence="2 3" key="1">
    <citation type="submission" date="2016-11" db="EMBL/GenBank/DDBJ databases">
        <authorList>
            <person name="Jaros S."/>
            <person name="Januszkiewicz K."/>
            <person name="Wedrychowicz H."/>
        </authorList>
    </citation>
    <scope>NUCLEOTIDE SEQUENCE [LARGE SCALE GENOMIC DNA]</scope>
    <source>
        <strain evidence="2 3">DSM 19436</strain>
    </source>
</reference>
<evidence type="ECO:0000256" key="1">
    <source>
        <dbReference type="SAM" id="Phobius"/>
    </source>
</evidence>
<name>A0A1M4W2L8_9HYPH</name>
<accession>A0A1M4W2L8</accession>
<keyword evidence="1" id="KW-1133">Transmembrane helix</keyword>
<dbReference type="Proteomes" id="UP000184485">
    <property type="component" value="Unassembled WGS sequence"/>
</dbReference>
<gene>
    <name evidence="2" type="ORF">SAMN02745157_0861</name>
</gene>